<keyword evidence="3" id="KW-0847">Vitamin C</keyword>
<keyword evidence="5" id="KW-0560">Oxidoreductase</keyword>
<dbReference type="InterPro" id="IPR027443">
    <property type="entry name" value="IPNS-like_sf"/>
</dbReference>
<comment type="similarity">
    <text evidence="1 5">Belongs to the iron/ascorbate-dependent oxidoreductase family.</text>
</comment>
<dbReference type="Gene3D" id="2.60.120.330">
    <property type="entry name" value="B-lactam Antibiotic, Isopenicillin N Synthase, Chain"/>
    <property type="match status" value="1"/>
</dbReference>
<organism evidence="7 8">
    <name type="scientific">Vicia faba</name>
    <name type="common">Broad bean</name>
    <name type="synonym">Faba vulgaris</name>
    <dbReference type="NCBI Taxonomy" id="3906"/>
    <lineage>
        <taxon>Eukaryota</taxon>
        <taxon>Viridiplantae</taxon>
        <taxon>Streptophyta</taxon>
        <taxon>Embryophyta</taxon>
        <taxon>Tracheophyta</taxon>
        <taxon>Spermatophyta</taxon>
        <taxon>Magnoliopsida</taxon>
        <taxon>eudicotyledons</taxon>
        <taxon>Gunneridae</taxon>
        <taxon>Pentapetalae</taxon>
        <taxon>rosids</taxon>
        <taxon>fabids</taxon>
        <taxon>Fabales</taxon>
        <taxon>Fabaceae</taxon>
        <taxon>Papilionoideae</taxon>
        <taxon>50 kb inversion clade</taxon>
        <taxon>NPAAA clade</taxon>
        <taxon>Hologalegina</taxon>
        <taxon>IRL clade</taxon>
        <taxon>Fabeae</taxon>
        <taxon>Vicia</taxon>
    </lineage>
</organism>
<dbReference type="EMBL" id="OX451738">
    <property type="protein sequence ID" value="CAI8602851.1"/>
    <property type="molecule type" value="Genomic_DNA"/>
</dbReference>
<dbReference type="InterPro" id="IPR026992">
    <property type="entry name" value="DIOX_N"/>
</dbReference>
<accession>A0AAV0ZY69</accession>
<dbReference type="InterPro" id="IPR005123">
    <property type="entry name" value="Oxoglu/Fe-dep_dioxygenase_dom"/>
</dbReference>
<protein>
    <recommendedName>
        <fullName evidence="6">Fe2OG dioxygenase domain-containing protein</fullName>
    </recommendedName>
</protein>
<dbReference type="GO" id="GO:0046872">
    <property type="term" value="F:metal ion binding"/>
    <property type="evidence" value="ECO:0007669"/>
    <property type="project" value="UniProtKB-KW"/>
</dbReference>
<evidence type="ECO:0000313" key="8">
    <source>
        <dbReference type="Proteomes" id="UP001157006"/>
    </source>
</evidence>
<keyword evidence="8" id="KW-1185">Reference proteome</keyword>
<dbReference type="PROSITE" id="PS51471">
    <property type="entry name" value="FE2OG_OXY"/>
    <property type="match status" value="1"/>
</dbReference>
<name>A0AAV0ZY69_VICFA</name>
<dbReference type="AlphaFoldDB" id="A0AAV0ZY69"/>
<dbReference type="InterPro" id="IPR044861">
    <property type="entry name" value="IPNS-like_FE2OG_OXY"/>
</dbReference>
<dbReference type="Proteomes" id="UP001157006">
    <property type="component" value="Chromosome 3"/>
</dbReference>
<dbReference type="Pfam" id="PF03171">
    <property type="entry name" value="2OG-FeII_Oxy"/>
    <property type="match status" value="1"/>
</dbReference>
<dbReference type="InterPro" id="IPR050295">
    <property type="entry name" value="Plant_2OG-oxidoreductases"/>
</dbReference>
<dbReference type="PANTHER" id="PTHR47991">
    <property type="entry name" value="OXOGLUTARATE/IRON-DEPENDENT DIOXYGENASE"/>
    <property type="match status" value="1"/>
</dbReference>
<evidence type="ECO:0000256" key="2">
    <source>
        <dbReference type="ARBA" id="ARBA00022723"/>
    </source>
</evidence>
<sequence length="343" mass="39181">MDKLMPKWSSIESVPENYIFPPETRPGDIKIPICHSIPVIDLSEAENGDRTNTIQKMIKAAEEFGFFQVMNHGIGENEMKETMSVFKEVFQLPDVYDHNLYPDDSTKTCKKFTSTYHYDTEKVHLWRESLRHPTYPLEEWQHLWPENPASYRKCVGEFSIKIKELGSRIMNLISEGLGLECGYFENDLSGSMIISANHYPPCPNPDLTLGILKHFDAYLITILLQDDISGLQVLKDGEWIGVEALPHAFVINIGYALKIISNGKLQSAEHRAVTNSTHDRTSVAFFIAPSGDSSIEPAQCLIDEHNPLIFKSFKFKDFLSRFFEKHGDMEKVMKSFEVPDEIL</sequence>
<proteinExistence type="inferred from homology"/>
<reference evidence="7 8" key="1">
    <citation type="submission" date="2023-01" db="EMBL/GenBank/DDBJ databases">
        <authorList>
            <person name="Kreplak J."/>
        </authorList>
    </citation>
    <scope>NUCLEOTIDE SEQUENCE [LARGE SCALE GENOMIC DNA]</scope>
</reference>
<keyword evidence="2 5" id="KW-0479">Metal-binding</keyword>
<evidence type="ECO:0000256" key="3">
    <source>
        <dbReference type="ARBA" id="ARBA00022896"/>
    </source>
</evidence>
<evidence type="ECO:0000256" key="1">
    <source>
        <dbReference type="ARBA" id="ARBA00008056"/>
    </source>
</evidence>
<gene>
    <name evidence="7" type="ORF">VFH_III059920</name>
</gene>
<dbReference type="Pfam" id="PF14226">
    <property type="entry name" value="DIOX_N"/>
    <property type="match status" value="1"/>
</dbReference>
<keyword evidence="4 5" id="KW-0408">Iron</keyword>
<evidence type="ECO:0000256" key="4">
    <source>
        <dbReference type="ARBA" id="ARBA00023004"/>
    </source>
</evidence>
<evidence type="ECO:0000313" key="7">
    <source>
        <dbReference type="EMBL" id="CAI8602851.1"/>
    </source>
</evidence>
<dbReference type="GO" id="GO:0031418">
    <property type="term" value="F:L-ascorbic acid binding"/>
    <property type="evidence" value="ECO:0007669"/>
    <property type="project" value="UniProtKB-KW"/>
</dbReference>
<dbReference type="SUPFAM" id="SSF51197">
    <property type="entry name" value="Clavaminate synthase-like"/>
    <property type="match status" value="1"/>
</dbReference>
<feature type="domain" description="Fe2OG dioxygenase" evidence="6">
    <location>
        <begin position="188"/>
        <end position="289"/>
    </location>
</feature>
<dbReference type="GO" id="GO:0016491">
    <property type="term" value="F:oxidoreductase activity"/>
    <property type="evidence" value="ECO:0007669"/>
    <property type="project" value="UniProtKB-KW"/>
</dbReference>
<evidence type="ECO:0000259" key="6">
    <source>
        <dbReference type="PROSITE" id="PS51471"/>
    </source>
</evidence>
<evidence type="ECO:0000256" key="5">
    <source>
        <dbReference type="RuleBase" id="RU003682"/>
    </source>
</evidence>